<proteinExistence type="predicted"/>
<dbReference type="EMBL" id="FUZQ01000002">
    <property type="protein sequence ID" value="SKC49777.1"/>
    <property type="molecule type" value="Genomic_DNA"/>
</dbReference>
<dbReference type="SUPFAM" id="SSF49695">
    <property type="entry name" value="gamma-Crystallin-like"/>
    <property type="match status" value="1"/>
</dbReference>
<evidence type="ECO:0000313" key="2">
    <source>
        <dbReference type="EMBL" id="SKC49777.1"/>
    </source>
</evidence>
<evidence type="ECO:0008006" key="4">
    <source>
        <dbReference type="Google" id="ProtNLM"/>
    </source>
</evidence>
<dbReference type="OrthoDB" id="3695507at2"/>
<feature type="signal peptide" evidence="1">
    <location>
        <begin position="1"/>
        <end position="36"/>
    </location>
</feature>
<gene>
    <name evidence="2" type="ORF">SAMN04324258_1302</name>
</gene>
<evidence type="ECO:0000313" key="3">
    <source>
        <dbReference type="Proteomes" id="UP000189777"/>
    </source>
</evidence>
<dbReference type="Proteomes" id="UP000189777">
    <property type="component" value="Unassembled WGS sequence"/>
</dbReference>
<sequence length="186" mass="19450">MTITTHHRTRRARLAAVVGGLAAIAALGMTAPAATAAPDDGAAPVRVEAVTSDTPVMVEDLKISATAAAKTYYCAVLDGTFGCKNAKPGTGLVVARLYQHIDYGGFQVVVYNPKYKTGCSAGTGDNEGGANLGTALSNKITSVKTYNHCDVRLYNGNNKSGAYTGFIDKDSYLGSFNDRANSFRIS</sequence>
<dbReference type="PROSITE" id="PS51318">
    <property type="entry name" value="TAT"/>
    <property type="match status" value="1"/>
</dbReference>
<dbReference type="AlphaFoldDB" id="A0A1T5JDY2"/>
<protein>
    <recommendedName>
        <fullName evidence="4">Peptidase inhibitor family I36</fullName>
    </recommendedName>
</protein>
<dbReference type="InterPro" id="IPR006311">
    <property type="entry name" value="TAT_signal"/>
</dbReference>
<reference evidence="2 3" key="1">
    <citation type="submission" date="2017-02" db="EMBL/GenBank/DDBJ databases">
        <authorList>
            <person name="Peterson S.W."/>
        </authorList>
    </citation>
    <scope>NUCLEOTIDE SEQUENCE [LARGE SCALE GENOMIC DNA]</scope>
    <source>
        <strain evidence="2 3">DSM 21481</strain>
    </source>
</reference>
<feature type="chain" id="PRO_5012436925" description="Peptidase inhibitor family I36" evidence="1">
    <location>
        <begin position="37"/>
        <end position="186"/>
    </location>
</feature>
<evidence type="ECO:0000256" key="1">
    <source>
        <dbReference type="SAM" id="SignalP"/>
    </source>
</evidence>
<keyword evidence="1" id="KW-0732">Signal</keyword>
<dbReference type="RefSeq" id="WP_079572619.1">
    <property type="nucleotide sequence ID" value="NZ_FUZQ01000002.1"/>
</dbReference>
<accession>A0A1T5JDY2</accession>
<keyword evidence="3" id="KW-1185">Reference proteome</keyword>
<name>A0A1T5JDY2_9MICO</name>
<organism evidence="2 3">
    <name type="scientific">Krasilnikoviella flava</name>
    <dbReference type="NCBI Taxonomy" id="526729"/>
    <lineage>
        <taxon>Bacteria</taxon>
        <taxon>Bacillati</taxon>
        <taxon>Actinomycetota</taxon>
        <taxon>Actinomycetes</taxon>
        <taxon>Micrococcales</taxon>
        <taxon>Promicromonosporaceae</taxon>
        <taxon>Krasilnikoviella</taxon>
    </lineage>
</organism>
<dbReference type="Gene3D" id="2.60.20.10">
    <property type="entry name" value="Crystallins"/>
    <property type="match status" value="1"/>
</dbReference>
<dbReference type="InterPro" id="IPR011024">
    <property type="entry name" value="G_crystallin-like"/>
</dbReference>